<evidence type="ECO:0000313" key="2">
    <source>
        <dbReference type="EMBL" id="KAK7026629.1"/>
    </source>
</evidence>
<name>A0AAW0BK69_9AGAR</name>
<feature type="transmembrane region" description="Helical" evidence="1">
    <location>
        <begin position="251"/>
        <end position="274"/>
    </location>
</feature>
<proteinExistence type="predicted"/>
<sequence length="298" mass="32556">FGMTTNINFASDAHSNAQLVNAFIALQLIGQFGLFVIVLTAVASPNIKRNPTWYTFCVGWILSCVSYTFVFLIGQQDSPTFGACVTQAAGIYAAPVLTSLTTLSFAMDMLLDVRAASAHSPLKRSRTITIALLVIPFFVWIVMFVGFLVFGVKNPSLVGKGPNGTYCDLNTFIPSKITGLISVLATIVILLIQGYIGVRLFKNRHLLQDRRLAAMAIRIMIFSLLGALALGIGFAYVLFSAQGPEFDIITALLPIGSVIIFGTHFDLFDVWLFWRQPRSSSSQTRYPKSASIKSIPTP</sequence>
<gene>
    <name evidence="2" type="ORF">R3P38DRAFT_2943635</name>
</gene>
<dbReference type="Proteomes" id="UP001362999">
    <property type="component" value="Unassembled WGS sequence"/>
</dbReference>
<keyword evidence="1" id="KW-1133">Transmembrane helix</keyword>
<dbReference type="AlphaFoldDB" id="A0AAW0BK69"/>
<evidence type="ECO:0000313" key="3">
    <source>
        <dbReference type="Proteomes" id="UP001362999"/>
    </source>
</evidence>
<dbReference type="EMBL" id="JAWWNJ010000031">
    <property type="protein sequence ID" value="KAK7026629.1"/>
    <property type="molecule type" value="Genomic_DNA"/>
</dbReference>
<organism evidence="2 3">
    <name type="scientific">Favolaschia claudopus</name>
    <dbReference type="NCBI Taxonomy" id="2862362"/>
    <lineage>
        <taxon>Eukaryota</taxon>
        <taxon>Fungi</taxon>
        <taxon>Dikarya</taxon>
        <taxon>Basidiomycota</taxon>
        <taxon>Agaricomycotina</taxon>
        <taxon>Agaricomycetes</taxon>
        <taxon>Agaricomycetidae</taxon>
        <taxon>Agaricales</taxon>
        <taxon>Marasmiineae</taxon>
        <taxon>Mycenaceae</taxon>
        <taxon>Favolaschia</taxon>
    </lineage>
</organism>
<keyword evidence="1" id="KW-0812">Transmembrane</keyword>
<protein>
    <recommendedName>
        <fullName evidence="4">G-protein coupled receptors family 3 profile domain-containing protein</fullName>
    </recommendedName>
</protein>
<feature type="transmembrane region" description="Helical" evidence="1">
    <location>
        <begin position="85"/>
        <end position="107"/>
    </location>
</feature>
<feature type="transmembrane region" description="Helical" evidence="1">
    <location>
        <begin position="53"/>
        <end position="73"/>
    </location>
</feature>
<evidence type="ECO:0008006" key="4">
    <source>
        <dbReference type="Google" id="ProtNLM"/>
    </source>
</evidence>
<feature type="transmembrane region" description="Helical" evidence="1">
    <location>
        <begin position="219"/>
        <end position="239"/>
    </location>
</feature>
<feature type="transmembrane region" description="Helical" evidence="1">
    <location>
        <begin position="172"/>
        <end position="198"/>
    </location>
</feature>
<keyword evidence="3" id="KW-1185">Reference proteome</keyword>
<evidence type="ECO:0000256" key="1">
    <source>
        <dbReference type="SAM" id="Phobius"/>
    </source>
</evidence>
<accession>A0AAW0BK69</accession>
<reference evidence="2 3" key="1">
    <citation type="journal article" date="2024" name="J Genomics">
        <title>Draft genome sequencing and assembly of Favolaschia claudopus CIRM-BRFM 2984 isolated from oak limbs.</title>
        <authorList>
            <person name="Navarro D."/>
            <person name="Drula E."/>
            <person name="Chaduli D."/>
            <person name="Cazenave R."/>
            <person name="Ahrendt S."/>
            <person name="Wang J."/>
            <person name="Lipzen A."/>
            <person name="Daum C."/>
            <person name="Barry K."/>
            <person name="Grigoriev I.V."/>
            <person name="Favel A."/>
            <person name="Rosso M.N."/>
            <person name="Martin F."/>
        </authorList>
    </citation>
    <scope>NUCLEOTIDE SEQUENCE [LARGE SCALE GENOMIC DNA]</scope>
    <source>
        <strain evidence="2 3">CIRM-BRFM 2984</strain>
    </source>
</reference>
<feature type="transmembrane region" description="Helical" evidence="1">
    <location>
        <begin position="128"/>
        <end position="152"/>
    </location>
</feature>
<feature type="non-terminal residue" evidence="2">
    <location>
        <position position="1"/>
    </location>
</feature>
<keyword evidence="1" id="KW-0472">Membrane</keyword>
<comment type="caution">
    <text evidence="2">The sequence shown here is derived from an EMBL/GenBank/DDBJ whole genome shotgun (WGS) entry which is preliminary data.</text>
</comment>
<feature type="transmembrane region" description="Helical" evidence="1">
    <location>
        <begin position="20"/>
        <end position="41"/>
    </location>
</feature>